<keyword evidence="2" id="KW-1185">Reference proteome</keyword>
<proteinExistence type="predicted"/>
<evidence type="ECO:0000256" key="1">
    <source>
        <dbReference type="SAM" id="MobiDB-lite"/>
    </source>
</evidence>
<dbReference type="AlphaFoldDB" id="A0A1I8F572"/>
<evidence type="ECO:0000313" key="2">
    <source>
        <dbReference type="Proteomes" id="UP000095280"/>
    </source>
</evidence>
<evidence type="ECO:0000313" key="3">
    <source>
        <dbReference type="WBParaSite" id="maker-unitig_20347-snap-gene-0.1-mRNA-1"/>
    </source>
</evidence>
<dbReference type="WBParaSite" id="maker-unitig_20347-snap-gene-0.1-mRNA-1">
    <property type="protein sequence ID" value="maker-unitig_20347-snap-gene-0.1-mRNA-1"/>
    <property type="gene ID" value="maker-unitig_20347-snap-gene-0.1"/>
</dbReference>
<dbReference type="Proteomes" id="UP000095280">
    <property type="component" value="Unplaced"/>
</dbReference>
<reference evidence="3" key="1">
    <citation type="submission" date="2016-11" db="UniProtKB">
        <authorList>
            <consortium name="WormBaseParasite"/>
        </authorList>
    </citation>
    <scope>IDENTIFICATION</scope>
</reference>
<name>A0A1I8F572_9PLAT</name>
<protein>
    <submittedName>
        <fullName evidence="3">Secreted protein</fullName>
    </submittedName>
</protein>
<feature type="region of interest" description="Disordered" evidence="1">
    <location>
        <begin position="57"/>
        <end position="89"/>
    </location>
</feature>
<organism evidence="2 3">
    <name type="scientific">Macrostomum lignano</name>
    <dbReference type="NCBI Taxonomy" id="282301"/>
    <lineage>
        <taxon>Eukaryota</taxon>
        <taxon>Metazoa</taxon>
        <taxon>Spiralia</taxon>
        <taxon>Lophotrochozoa</taxon>
        <taxon>Platyhelminthes</taxon>
        <taxon>Rhabditophora</taxon>
        <taxon>Macrostomorpha</taxon>
        <taxon>Macrostomida</taxon>
        <taxon>Macrostomidae</taxon>
        <taxon>Macrostomum</taxon>
    </lineage>
</organism>
<accession>A0A1I8F572</accession>
<sequence>MLAACLATTRNTETASCTARRSLVPLNSLQLAICGSWQRGRALRRIECWSVRPAAAGGLSDRALGPTHGVRSSVDDDDEERRKIKDTGQQLGSCRCSMLDKLLQRMRSLRGLT</sequence>